<name>A0A2V4APM9_9PSEU</name>
<dbReference type="RefSeq" id="WP_112283262.1">
    <property type="nucleotide sequence ID" value="NZ_MASW01000005.1"/>
</dbReference>
<dbReference type="OrthoDB" id="5192396at2"/>
<dbReference type="Proteomes" id="UP000249915">
    <property type="component" value="Unassembled WGS sequence"/>
</dbReference>
<protein>
    <submittedName>
        <fullName evidence="2">Uncharacterized protein</fullName>
    </submittedName>
</protein>
<dbReference type="AlphaFoldDB" id="A0A2V4APM9"/>
<feature type="region of interest" description="Disordered" evidence="1">
    <location>
        <begin position="1"/>
        <end position="72"/>
    </location>
</feature>
<sequence length="72" mass="8162">MGKQMEGDNRQRRKKANEARHEHGVPASRSQVTLGASKPREHLPGKADHEERITSPRRGKQRSDVDAGPKRR</sequence>
<evidence type="ECO:0000256" key="1">
    <source>
        <dbReference type="SAM" id="MobiDB-lite"/>
    </source>
</evidence>
<feature type="compositionally biased region" description="Basic and acidic residues" evidence="1">
    <location>
        <begin position="38"/>
        <end position="54"/>
    </location>
</feature>
<evidence type="ECO:0000313" key="3">
    <source>
        <dbReference type="Proteomes" id="UP000249915"/>
    </source>
</evidence>
<evidence type="ECO:0000313" key="2">
    <source>
        <dbReference type="EMBL" id="PXY22663.1"/>
    </source>
</evidence>
<feature type="compositionally biased region" description="Basic and acidic residues" evidence="1">
    <location>
        <begin position="1"/>
        <end position="24"/>
    </location>
</feature>
<gene>
    <name evidence="2" type="ORF">BAY60_22860</name>
</gene>
<accession>A0A2V4APM9</accession>
<feature type="compositionally biased region" description="Basic and acidic residues" evidence="1">
    <location>
        <begin position="61"/>
        <end position="72"/>
    </location>
</feature>
<dbReference type="EMBL" id="MASW01000005">
    <property type="protein sequence ID" value="PXY22663.1"/>
    <property type="molecule type" value="Genomic_DNA"/>
</dbReference>
<keyword evidence="3" id="KW-1185">Reference proteome</keyword>
<comment type="caution">
    <text evidence="2">The sequence shown here is derived from an EMBL/GenBank/DDBJ whole genome shotgun (WGS) entry which is preliminary data.</text>
</comment>
<organism evidence="2 3">
    <name type="scientific">Prauserella muralis</name>
    <dbReference type="NCBI Taxonomy" id="588067"/>
    <lineage>
        <taxon>Bacteria</taxon>
        <taxon>Bacillati</taxon>
        <taxon>Actinomycetota</taxon>
        <taxon>Actinomycetes</taxon>
        <taxon>Pseudonocardiales</taxon>
        <taxon>Pseudonocardiaceae</taxon>
        <taxon>Prauserella</taxon>
    </lineage>
</organism>
<proteinExistence type="predicted"/>
<reference evidence="2 3" key="1">
    <citation type="submission" date="2016-07" db="EMBL/GenBank/DDBJ databases">
        <title>Draft genome sequence of Prauserella muralis DSM 45305, isolated from a mould-covered wall in an indoor environment.</title>
        <authorList>
            <person name="Ruckert C."/>
            <person name="Albersmeier A."/>
            <person name="Jiang C.-L."/>
            <person name="Jiang Y."/>
            <person name="Kalinowski J."/>
            <person name="Schneider O."/>
            <person name="Winkler A."/>
            <person name="Zotchev S.B."/>
        </authorList>
    </citation>
    <scope>NUCLEOTIDE SEQUENCE [LARGE SCALE GENOMIC DNA]</scope>
    <source>
        <strain evidence="2 3">DSM 45305</strain>
    </source>
</reference>